<evidence type="ECO:0000313" key="4">
    <source>
        <dbReference type="Proteomes" id="UP001501495"/>
    </source>
</evidence>
<comment type="caution">
    <text evidence="3">The sequence shown here is derived from an EMBL/GenBank/DDBJ whole genome shotgun (WGS) entry which is preliminary data.</text>
</comment>
<dbReference type="Pfam" id="PF07811">
    <property type="entry name" value="TadE"/>
    <property type="match status" value="1"/>
</dbReference>
<proteinExistence type="predicted"/>
<organism evidence="3 4">
    <name type="scientific">Nocardioides fonticola</name>
    <dbReference type="NCBI Taxonomy" id="450363"/>
    <lineage>
        <taxon>Bacteria</taxon>
        <taxon>Bacillati</taxon>
        <taxon>Actinomycetota</taxon>
        <taxon>Actinomycetes</taxon>
        <taxon>Propionibacteriales</taxon>
        <taxon>Nocardioidaceae</taxon>
        <taxon>Nocardioides</taxon>
    </lineage>
</organism>
<evidence type="ECO:0000313" key="3">
    <source>
        <dbReference type="EMBL" id="GAA4129226.1"/>
    </source>
</evidence>
<feature type="transmembrane region" description="Helical" evidence="1">
    <location>
        <begin position="21"/>
        <end position="39"/>
    </location>
</feature>
<reference evidence="4" key="1">
    <citation type="journal article" date="2019" name="Int. J. Syst. Evol. Microbiol.">
        <title>The Global Catalogue of Microorganisms (GCM) 10K type strain sequencing project: providing services to taxonomists for standard genome sequencing and annotation.</title>
        <authorList>
            <consortium name="The Broad Institute Genomics Platform"/>
            <consortium name="The Broad Institute Genome Sequencing Center for Infectious Disease"/>
            <person name="Wu L."/>
            <person name="Ma J."/>
        </authorList>
    </citation>
    <scope>NUCLEOTIDE SEQUENCE [LARGE SCALE GENOMIC DNA]</scope>
    <source>
        <strain evidence="4">JCM 16703</strain>
    </source>
</reference>
<dbReference type="Proteomes" id="UP001501495">
    <property type="component" value="Unassembled WGS sequence"/>
</dbReference>
<evidence type="ECO:0000256" key="1">
    <source>
        <dbReference type="SAM" id="Phobius"/>
    </source>
</evidence>
<dbReference type="EMBL" id="BAAAZH010000035">
    <property type="protein sequence ID" value="GAA4129226.1"/>
    <property type="molecule type" value="Genomic_DNA"/>
</dbReference>
<keyword evidence="1" id="KW-0812">Transmembrane</keyword>
<sequence length="171" mass="17534">MFGGRARRRGSRGAAAVEFALVAPLLFLLLFGIISYGYMLSYRQALSQGAAEAARSAAVLTASATTTEKTTAAVSALNQSLNTYGVSCSITGGATTGNLVKNSTTVGTCSVGVYDCSSVSNASPTQTSATPDCIRVYVNHYYSSNPLVPSFPGLGLVLPANLAYTAVAQVS</sequence>
<accession>A0ABP7Y1I3</accession>
<dbReference type="RefSeq" id="WP_344735440.1">
    <property type="nucleotide sequence ID" value="NZ_BAAAZH010000035.1"/>
</dbReference>
<protein>
    <recommendedName>
        <fullName evidence="2">TadE-like domain-containing protein</fullName>
    </recommendedName>
</protein>
<keyword evidence="1" id="KW-1133">Transmembrane helix</keyword>
<feature type="domain" description="TadE-like" evidence="2">
    <location>
        <begin position="13"/>
        <end position="55"/>
    </location>
</feature>
<keyword evidence="1" id="KW-0472">Membrane</keyword>
<gene>
    <name evidence="3" type="ORF">GCM10022215_41480</name>
</gene>
<dbReference type="InterPro" id="IPR012495">
    <property type="entry name" value="TadE-like_dom"/>
</dbReference>
<name>A0ABP7Y1I3_9ACTN</name>
<evidence type="ECO:0000259" key="2">
    <source>
        <dbReference type="Pfam" id="PF07811"/>
    </source>
</evidence>
<keyword evidence="4" id="KW-1185">Reference proteome</keyword>